<dbReference type="PANTHER" id="PTHR10629:SF52">
    <property type="entry name" value="DNA (CYTOSINE-5)-METHYLTRANSFERASE 1"/>
    <property type="match status" value="1"/>
</dbReference>
<dbReference type="Pfam" id="PF00145">
    <property type="entry name" value="DNA_methylase"/>
    <property type="match status" value="1"/>
</dbReference>
<dbReference type="InterPro" id="IPR050390">
    <property type="entry name" value="C5-Methyltransferase"/>
</dbReference>
<evidence type="ECO:0000313" key="10">
    <source>
        <dbReference type="Proteomes" id="UP001164374"/>
    </source>
</evidence>
<dbReference type="GO" id="GO:0003886">
    <property type="term" value="F:DNA (cytosine-5-)-methyltransferase activity"/>
    <property type="evidence" value="ECO:0007669"/>
    <property type="project" value="UniProtKB-EC"/>
</dbReference>
<gene>
    <name evidence="9" type="primary">dcm</name>
    <name evidence="9" type="ORF">N5I87_02675</name>
</gene>
<dbReference type="Gene3D" id="3.40.50.150">
    <property type="entry name" value="Vaccinia Virus protein VP39"/>
    <property type="match status" value="1"/>
</dbReference>
<dbReference type="InterPro" id="IPR029063">
    <property type="entry name" value="SAM-dependent_MTases_sf"/>
</dbReference>
<dbReference type="InterPro" id="IPR018117">
    <property type="entry name" value="C5_DNA_meth_AS"/>
</dbReference>
<evidence type="ECO:0000256" key="7">
    <source>
        <dbReference type="RuleBase" id="RU000416"/>
    </source>
</evidence>
<keyword evidence="2 6" id="KW-0808">Transferase</keyword>
<dbReference type="GO" id="GO:0009307">
    <property type="term" value="P:DNA restriction-modification system"/>
    <property type="evidence" value="ECO:0007669"/>
    <property type="project" value="UniProtKB-KW"/>
</dbReference>
<dbReference type="AlphaFoldDB" id="A0AAE3HZJ5"/>
<accession>A0AAE3HZJ5</accession>
<organism evidence="9 10">
    <name type="scientific">Ralstonia mojiangensis</name>
    <dbReference type="NCBI Taxonomy" id="2953895"/>
    <lineage>
        <taxon>Bacteria</taxon>
        <taxon>Pseudomonadati</taxon>
        <taxon>Pseudomonadota</taxon>
        <taxon>Betaproteobacteria</taxon>
        <taxon>Burkholderiales</taxon>
        <taxon>Burkholderiaceae</taxon>
        <taxon>Ralstonia</taxon>
    </lineage>
</organism>
<feature type="active site" evidence="6">
    <location>
        <position position="79"/>
    </location>
</feature>
<keyword evidence="1 6" id="KW-0489">Methyltransferase</keyword>
<comment type="similarity">
    <text evidence="6 7">Belongs to the class I-like SAM-binding methyltransferase superfamily. C5-methyltransferase family.</text>
</comment>
<dbReference type="GO" id="GO:0044027">
    <property type="term" value="P:negative regulation of gene expression via chromosomal CpG island methylation"/>
    <property type="evidence" value="ECO:0007669"/>
    <property type="project" value="TreeGrafter"/>
</dbReference>
<dbReference type="InterPro" id="IPR001525">
    <property type="entry name" value="C5_MeTfrase"/>
</dbReference>
<name>A0AAE3HZJ5_9RALS</name>
<keyword evidence="3 6" id="KW-0949">S-adenosyl-L-methionine</keyword>
<keyword evidence="4" id="KW-0680">Restriction system</keyword>
<proteinExistence type="inferred from homology"/>
<evidence type="ECO:0000256" key="1">
    <source>
        <dbReference type="ARBA" id="ARBA00022603"/>
    </source>
</evidence>
<evidence type="ECO:0000256" key="8">
    <source>
        <dbReference type="RuleBase" id="RU000417"/>
    </source>
</evidence>
<evidence type="ECO:0000256" key="2">
    <source>
        <dbReference type="ARBA" id="ARBA00022679"/>
    </source>
</evidence>
<reference evidence="9" key="2">
    <citation type="submission" date="2023-02" db="EMBL/GenBank/DDBJ databases">
        <authorList>
            <person name="Lu C.-H."/>
        </authorList>
    </citation>
    <scope>NUCLEOTIDE SEQUENCE</scope>
    <source>
        <strain evidence="9">22TCCZM01-4</strain>
    </source>
</reference>
<evidence type="ECO:0000256" key="6">
    <source>
        <dbReference type="PROSITE-ProRule" id="PRU01016"/>
    </source>
</evidence>
<evidence type="ECO:0000313" key="9">
    <source>
        <dbReference type="EMBL" id="MCT7314893.1"/>
    </source>
</evidence>
<dbReference type="PROSITE" id="PS00094">
    <property type="entry name" value="C5_MTASE_1"/>
    <property type="match status" value="1"/>
</dbReference>
<dbReference type="SUPFAM" id="SSF53335">
    <property type="entry name" value="S-adenosyl-L-methionine-dependent methyltransferases"/>
    <property type="match status" value="1"/>
</dbReference>
<dbReference type="PRINTS" id="PR00105">
    <property type="entry name" value="C5METTRFRASE"/>
</dbReference>
<dbReference type="PANTHER" id="PTHR10629">
    <property type="entry name" value="CYTOSINE-SPECIFIC METHYLTRANSFERASE"/>
    <property type="match status" value="1"/>
</dbReference>
<dbReference type="GO" id="GO:0003677">
    <property type="term" value="F:DNA binding"/>
    <property type="evidence" value="ECO:0007669"/>
    <property type="project" value="TreeGrafter"/>
</dbReference>
<dbReference type="PROSITE" id="PS51679">
    <property type="entry name" value="SAM_MT_C5"/>
    <property type="match status" value="1"/>
</dbReference>
<dbReference type="RefSeq" id="WP_260798412.1">
    <property type="nucleotide sequence ID" value="NZ_JAOCQJ010000001.1"/>
</dbReference>
<comment type="caution">
    <text evidence="9">The sequence shown here is derived from an EMBL/GenBank/DDBJ whole genome shotgun (WGS) entry which is preliminary data.</text>
</comment>
<evidence type="ECO:0000256" key="3">
    <source>
        <dbReference type="ARBA" id="ARBA00022691"/>
    </source>
</evidence>
<evidence type="ECO:0000256" key="5">
    <source>
        <dbReference type="ARBA" id="ARBA00047422"/>
    </source>
</evidence>
<dbReference type="Gene3D" id="3.90.120.10">
    <property type="entry name" value="DNA Methylase, subunit A, domain 2"/>
    <property type="match status" value="1"/>
</dbReference>
<protein>
    <recommendedName>
        <fullName evidence="8">Cytosine-specific methyltransferase</fullName>
        <ecNumber evidence="8">2.1.1.37</ecNumber>
    </recommendedName>
</protein>
<sequence>MREAAGILRAIDLYSGVGGWALGLRLVGVEVVASYERWGIANETNFKNNRHQAQTVDIRRLDVNELPANIDIVVGSPPCTQFSFSNRGGRGDIDDGLRDIIKFLEIVDHVKPKVWAMENVPRVAQIIKAELMPKGRLRRFKHLGIVPHIVNMADFGVPQKRTRCIAGNFDFDLLSSYMPKIPRRTLGQIIQALAAESIVDPIYGLRLDRQKLTDHVKEAALSPEEVRINKAAKVTHPVYNAMSFPDRLDRPVRTITATCTRVSRESIVIEDPKKIGVYRRLTIRERASLQGFPITFQFYGETYGQRQQMVGNAIPPVFAFYLAQSLLGVKANQLLALQEAAVSLECPSPMPSDAKPDRSGFKYSANRKFRFAIPSLHLKSGVRFELVNGTGSPPEWKVNFYFGTSKSIHSLGLRSSLCTLLLSKLSKEILQSARSELDALDAFIADADVTHMQAIWSHRGVGCTTPFMVLDKLDEIGANLARVFSEHEVLAQELVGDAVLEEYGQKAMGLPGLVKLARNAPPILAGILVGATANDALIRKTQCPSAAPTARAVG</sequence>
<comment type="catalytic activity">
    <reaction evidence="5 8">
        <text>a 2'-deoxycytidine in DNA + S-adenosyl-L-methionine = a 5-methyl-2'-deoxycytidine in DNA + S-adenosyl-L-homocysteine + H(+)</text>
        <dbReference type="Rhea" id="RHEA:13681"/>
        <dbReference type="Rhea" id="RHEA-COMP:11369"/>
        <dbReference type="Rhea" id="RHEA-COMP:11370"/>
        <dbReference type="ChEBI" id="CHEBI:15378"/>
        <dbReference type="ChEBI" id="CHEBI:57856"/>
        <dbReference type="ChEBI" id="CHEBI:59789"/>
        <dbReference type="ChEBI" id="CHEBI:85452"/>
        <dbReference type="ChEBI" id="CHEBI:85454"/>
        <dbReference type="EC" id="2.1.1.37"/>
    </reaction>
</comment>
<evidence type="ECO:0000256" key="4">
    <source>
        <dbReference type="ARBA" id="ARBA00022747"/>
    </source>
</evidence>
<reference evidence="9" key="1">
    <citation type="journal article" date="2023" name="Front. Microbiol.">
        <title>Ralstonia chuxiongensis sp. nov., Ralstonia mojiangensis sp. nov., and Ralstonia soli sp. nov., isolated from tobacco fields, are three novel species in the family Burkholderiaceae.</title>
        <authorList>
            <person name="Lu C.H."/>
            <person name="Zhang Y.Y."/>
            <person name="Jiang N."/>
            <person name="Chen W."/>
            <person name="Shao X."/>
            <person name="Zhao Z.M."/>
            <person name="Lu W.L."/>
            <person name="Hu X."/>
            <person name="Xi Y.X."/>
            <person name="Zou S.Y."/>
            <person name="Wei Q.J."/>
            <person name="Lin Z.L."/>
            <person name="Gong L."/>
            <person name="Gai X.T."/>
            <person name="Zhang L.Q."/>
            <person name="Li J.Y."/>
            <person name="Jin Y."/>
            <person name="Xia Z.Y."/>
        </authorList>
    </citation>
    <scope>NUCLEOTIDE SEQUENCE</scope>
    <source>
        <strain evidence="9">22TCCZM01-4</strain>
    </source>
</reference>
<dbReference type="EMBL" id="JAOCQJ010000001">
    <property type="protein sequence ID" value="MCT7314893.1"/>
    <property type="molecule type" value="Genomic_DNA"/>
</dbReference>
<dbReference type="GO" id="GO:0032259">
    <property type="term" value="P:methylation"/>
    <property type="evidence" value="ECO:0007669"/>
    <property type="project" value="UniProtKB-KW"/>
</dbReference>
<dbReference type="EC" id="2.1.1.37" evidence="8"/>
<dbReference type="NCBIfam" id="TIGR00675">
    <property type="entry name" value="dcm"/>
    <property type="match status" value="1"/>
</dbReference>
<dbReference type="Proteomes" id="UP001164374">
    <property type="component" value="Unassembled WGS sequence"/>
</dbReference>